<dbReference type="EMBL" id="JAPDOD010000032">
    <property type="protein sequence ID" value="MDA0164297.1"/>
    <property type="molecule type" value="Genomic_DNA"/>
</dbReference>
<sequence length="152" mass="16697">MITNTWSARGHLESLGIEHSTLTHQDVVTLSYSLHGWQLLPTTPAGAPPIVARVWLFAALNARGRYQAPKRPGHPCDLEDGGPVVDSVVLMAIIQRHFLREAAAAWDDHSLAAQLGLDPADLARAQRVLDAILTLPARNPRPAPLGYHWWAR</sequence>
<dbReference type="RefSeq" id="WP_270043548.1">
    <property type="nucleotide sequence ID" value="NZ_JAPDOD010000032.1"/>
</dbReference>
<dbReference type="Proteomes" id="UP001149140">
    <property type="component" value="Unassembled WGS sequence"/>
</dbReference>
<comment type="caution">
    <text evidence="1">The sequence shown here is derived from an EMBL/GenBank/DDBJ whole genome shotgun (WGS) entry which is preliminary data.</text>
</comment>
<proteinExistence type="predicted"/>
<accession>A0A9X3S4C3</accession>
<dbReference type="AlphaFoldDB" id="A0A9X3S4C3"/>
<keyword evidence="2" id="KW-1185">Reference proteome</keyword>
<organism evidence="1 2">
    <name type="scientific">Solirubrobacter ginsenosidimutans</name>
    <dbReference type="NCBI Taxonomy" id="490573"/>
    <lineage>
        <taxon>Bacteria</taxon>
        <taxon>Bacillati</taxon>
        <taxon>Actinomycetota</taxon>
        <taxon>Thermoleophilia</taxon>
        <taxon>Solirubrobacterales</taxon>
        <taxon>Solirubrobacteraceae</taxon>
        <taxon>Solirubrobacter</taxon>
    </lineage>
</organism>
<name>A0A9X3S4C3_9ACTN</name>
<protein>
    <submittedName>
        <fullName evidence="1">Uncharacterized protein</fullName>
    </submittedName>
</protein>
<gene>
    <name evidence="1" type="ORF">OM076_28765</name>
</gene>
<evidence type="ECO:0000313" key="1">
    <source>
        <dbReference type="EMBL" id="MDA0164297.1"/>
    </source>
</evidence>
<reference evidence="1" key="1">
    <citation type="submission" date="2022-10" db="EMBL/GenBank/DDBJ databases">
        <title>The WGS of Solirubrobacter ginsenosidimutans DSM 21036.</title>
        <authorList>
            <person name="Jiang Z."/>
        </authorList>
    </citation>
    <scope>NUCLEOTIDE SEQUENCE</scope>
    <source>
        <strain evidence="1">DSM 21036</strain>
    </source>
</reference>
<evidence type="ECO:0000313" key="2">
    <source>
        <dbReference type="Proteomes" id="UP001149140"/>
    </source>
</evidence>